<dbReference type="Gene3D" id="1.10.3810.10">
    <property type="entry name" value="Biosynthetic peptidoglycan transglycosylase-like"/>
    <property type="match status" value="1"/>
</dbReference>
<reference evidence="3" key="1">
    <citation type="submission" date="2020-04" db="EMBL/GenBank/DDBJ databases">
        <title>Deep metagenomics examines the oral microbiome during advanced dental caries in children, revealing novel taxa and co-occurrences with host molecules.</title>
        <authorList>
            <person name="Baker J.L."/>
            <person name="Morton J.T."/>
            <person name="Dinis M."/>
            <person name="Alvarez R."/>
            <person name="Tran N.C."/>
            <person name="Knight R."/>
            <person name="Edlund A."/>
        </authorList>
    </citation>
    <scope>NUCLEOTIDE SEQUENCE</scope>
    <source>
        <strain evidence="3">JCVI_47_bin.3</strain>
    </source>
</reference>
<evidence type="ECO:0000313" key="4">
    <source>
        <dbReference type="Proteomes" id="UP000785653"/>
    </source>
</evidence>
<dbReference type="InterPro" id="IPR036950">
    <property type="entry name" value="PBP_transglycosylase"/>
</dbReference>
<dbReference type="InterPro" id="IPR050396">
    <property type="entry name" value="Glycosyltr_51/Transpeptidase"/>
</dbReference>
<keyword evidence="1" id="KW-0808">Transferase</keyword>
<gene>
    <name evidence="3" type="ORF">HXO65_07130</name>
</gene>
<dbReference type="PANTHER" id="PTHR32282:SF33">
    <property type="entry name" value="PEPTIDOGLYCAN GLYCOSYLTRANSFERASE"/>
    <property type="match status" value="1"/>
</dbReference>
<dbReference type="InterPro" id="IPR001264">
    <property type="entry name" value="Glyco_trans_51"/>
</dbReference>
<dbReference type="Proteomes" id="UP000785653">
    <property type="component" value="Unassembled WGS sequence"/>
</dbReference>
<dbReference type="PANTHER" id="PTHR32282">
    <property type="entry name" value="BINDING PROTEIN TRANSPEPTIDASE, PUTATIVE-RELATED"/>
    <property type="match status" value="1"/>
</dbReference>
<comment type="caution">
    <text evidence="3">The sequence shown here is derived from an EMBL/GenBank/DDBJ whole genome shotgun (WGS) entry which is preliminary data.</text>
</comment>
<dbReference type="GO" id="GO:0030288">
    <property type="term" value="C:outer membrane-bounded periplasmic space"/>
    <property type="evidence" value="ECO:0007669"/>
    <property type="project" value="TreeGrafter"/>
</dbReference>
<protein>
    <submittedName>
        <fullName evidence="3">Transglycosylase domain-containing protein</fullName>
    </submittedName>
</protein>
<dbReference type="InterPro" id="IPR023346">
    <property type="entry name" value="Lysozyme-like_dom_sf"/>
</dbReference>
<name>A0A930Q1K4_9MICC</name>
<proteinExistence type="predicted"/>
<feature type="domain" description="Glycosyl transferase family 51" evidence="2">
    <location>
        <begin position="78"/>
        <end position="184"/>
    </location>
</feature>
<evidence type="ECO:0000313" key="3">
    <source>
        <dbReference type="EMBL" id="MBF1673956.1"/>
    </source>
</evidence>
<dbReference type="EMBL" id="JABZXS010000124">
    <property type="protein sequence ID" value="MBF1673956.1"/>
    <property type="molecule type" value="Genomic_DNA"/>
</dbReference>
<sequence length="184" mass="19885">MASSKKTRARRRPGDFLQFLAFSVIAGFLAAIIVVPPAVSAGMVANASMSWFQDLPDDIADGISSRPSTIYAADGKTEIATFFEENREPVKLDQISQHMKDAIVSVEDRDFYNHGAVSAIGIGRAFLNNIINSNSGRRQGASTLTQQYVNNLIVDSAVARGEDATATLNGNKTYAAKIREMKLA</sequence>
<organism evidence="3 4">
    <name type="scientific">Rothia mucilaginosa</name>
    <dbReference type="NCBI Taxonomy" id="43675"/>
    <lineage>
        <taxon>Bacteria</taxon>
        <taxon>Bacillati</taxon>
        <taxon>Actinomycetota</taxon>
        <taxon>Actinomycetes</taxon>
        <taxon>Micrococcales</taxon>
        <taxon>Micrococcaceae</taxon>
        <taxon>Rothia</taxon>
    </lineage>
</organism>
<evidence type="ECO:0000259" key="2">
    <source>
        <dbReference type="Pfam" id="PF00912"/>
    </source>
</evidence>
<accession>A0A930Q1K4</accession>
<dbReference type="Pfam" id="PF00912">
    <property type="entry name" value="Transgly"/>
    <property type="match status" value="1"/>
</dbReference>
<dbReference type="GO" id="GO:0008955">
    <property type="term" value="F:peptidoglycan glycosyltransferase activity"/>
    <property type="evidence" value="ECO:0007669"/>
    <property type="project" value="TreeGrafter"/>
</dbReference>
<dbReference type="SUPFAM" id="SSF53955">
    <property type="entry name" value="Lysozyme-like"/>
    <property type="match status" value="1"/>
</dbReference>
<dbReference type="AlphaFoldDB" id="A0A930Q1K4"/>
<evidence type="ECO:0000256" key="1">
    <source>
        <dbReference type="ARBA" id="ARBA00022679"/>
    </source>
</evidence>
<feature type="non-terminal residue" evidence="3">
    <location>
        <position position="184"/>
    </location>
</feature>
<dbReference type="GO" id="GO:0009252">
    <property type="term" value="P:peptidoglycan biosynthetic process"/>
    <property type="evidence" value="ECO:0007669"/>
    <property type="project" value="TreeGrafter"/>
</dbReference>